<evidence type="ECO:0000256" key="1">
    <source>
        <dbReference type="ARBA" id="ARBA00009299"/>
    </source>
</evidence>
<keyword evidence="4" id="KW-0456">Lyase</keyword>
<dbReference type="PANTHER" id="PTHR12697">
    <property type="entry name" value="PBS LYASE HEAT-LIKE PROTEIN"/>
    <property type="match status" value="1"/>
</dbReference>
<dbReference type="InterPro" id="IPR004155">
    <property type="entry name" value="PBS_lyase_HEAT"/>
</dbReference>
<dbReference type="Proteomes" id="UP000271624">
    <property type="component" value="Unassembled WGS sequence"/>
</dbReference>
<keyword evidence="3" id="KW-0605">Phycobilisome</keyword>
<reference evidence="6" key="1">
    <citation type="submission" date="2018-12" db="EMBL/GenBank/DDBJ databases">
        <authorList>
            <person name="Will S."/>
            <person name="Neumann-Schaal M."/>
            <person name="Henke P."/>
        </authorList>
    </citation>
    <scope>NUCLEOTIDE SEQUENCE</scope>
    <source>
        <strain evidence="6">PCC 7102</strain>
    </source>
</reference>
<dbReference type="GO" id="GO:0016491">
    <property type="term" value="F:oxidoreductase activity"/>
    <property type="evidence" value="ECO:0007669"/>
    <property type="project" value="TreeGrafter"/>
</dbReference>
<evidence type="ECO:0008006" key="8">
    <source>
        <dbReference type="Google" id="ProtNLM"/>
    </source>
</evidence>
<organism evidence="6 7">
    <name type="scientific">Dulcicalothrix desertica PCC 7102</name>
    <dbReference type="NCBI Taxonomy" id="232991"/>
    <lineage>
        <taxon>Bacteria</taxon>
        <taxon>Bacillati</taxon>
        <taxon>Cyanobacteriota</taxon>
        <taxon>Cyanophyceae</taxon>
        <taxon>Nostocales</taxon>
        <taxon>Calotrichaceae</taxon>
        <taxon>Dulcicalothrix</taxon>
    </lineage>
</organism>
<dbReference type="SMART" id="SM00567">
    <property type="entry name" value="EZ_HEAT"/>
    <property type="match status" value="5"/>
</dbReference>
<comment type="caution">
    <text evidence="6">The sequence shown here is derived from an EMBL/GenBank/DDBJ whole genome shotgun (WGS) entry which is preliminary data.</text>
</comment>
<protein>
    <recommendedName>
        <fullName evidence="8">Phycocyanobilin lyase</fullName>
    </recommendedName>
</protein>
<comment type="function">
    <text evidence="5">Catalyzes the hydroxylation of the N(6)-(4-aminobutyl)-L-lysine intermediate produced by deoxyhypusine synthase/DHPS on a critical lysine of the eukaryotic translation initiation factor 5A/eIF-5A. This is the second step of the post-translational modification of that lysine into an unusual amino acid residue named hypusine. Hypusination is unique to mature eIF-5A factor and is essential for its function.</text>
</comment>
<evidence type="ECO:0000256" key="5">
    <source>
        <dbReference type="ARBA" id="ARBA00045876"/>
    </source>
</evidence>
<name>A0A3S1ASX8_9CYAN</name>
<gene>
    <name evidence="6" type="ORF">DSM106972_014910</name>
</gene>
<evidence type="ECO:0000256" key="3">
    <source>
        <dbReference type="ARBA" id="ARBA00022738"/>
    </source>
</evidence>
<dbReference type="GO" id="GO:0030089">
    <property type="term" value="C:phycobilisome"/>
    <property type="evidence" value="ECO:0007669"/>
    <property type="project" value="UniProtKB-KW"/>
</dbReference>
<sequence length="311" mass="33717">MAIKKWQLKSWGCSDAVKTTLPPMGQDKQTVSELITLLKHNNVTVRINAIESLCKIGDCKAIPALVTALQDTDSQVRANAAFALGCFRSQAITAVEPLIMSLEDSDEWVRAKAVEALSHIRHPKATVHLAAALHDNYPGVRAKAALALPNIAEASFAVPLLIAALTDTDTRVRAAVADGLGMFGTLANSAAPYLVNALQDEDLHVQINAAKALIKIGSHTTHSMNILMQMLEKEDTNTRITTALNLGIIALHFQDKANFLSVLELEQVIYDLETVSQLLKTNSDFDAAQFALVSVNNALCSLKKERKSRNT</sequence>
<evidence type="ECO:0000256" key="4">
    <source>
        <dbReference type="ARBA" id="ARBA00023239"/>
    </source>
</evidence>
<evidence type="ECO:0000256" key="2">
    <source>
        <dbReference type="ARBA" id="ARBA00022549"/>
    </source>
</evidence>
<dbReference type="Pfam" id="PF13646">
    <property type="entry name" value="HEAT_2"/>
    <property type="match status" value="2"/>
</dbReference>
<keyword evidence="2" id="KW-0042">Antenna complex</keyword>
<comment type="similarity">
    <text evidence="1">Belongs to the CpcE/RpcE/PecE family.</text>
</comment>
<dbReference type="PANTHER" id="PTHR12697:SF5">
    <property type="entry name" value="DEOXYHYPUSINE HYDROXYLASE"/>
    <property type="match status" value="1"/>
</dbReference>
<dbReference type="PROSITE" id="PS50077">
    <property type="entry name" value="HEAT_REPEAT"/>
    <property type="match status" value="1"/>
</dbReference>
<dbReference type="OrthoDB" id="505313at2"/>
<dbReference type="RefSeq" id="WP_158632777.1">
    <property type="nucleotide sequence ID" value="NZ_RSCL01000003.1"/>
</dbReference>
<reference evidence="6" key="2">
    <citation type="journal article" date="2019" name="Genome Biol. Evol.">
        <title>Day and night: Metabolic profiles and evolutionary relationships of six axenic non-marine cyanobacteria.</title>
        <authorList>
            <person name="Will S.E."/>
            <person name="Henke P."/>
            <person name="Boedeker C."/>
            <person name="Huang S."/>
            <person name="Brinkmann H."/>
            <person name="Rohde M."/>
            <person name="Jarek M."/>
            <person name="Friedl T."/>
            <person name="Seufert S."/>
            <person name="Schumacher M."/>
            <person name="Overmann J."/>
            <person name="Neumann-Schaal M."/>
            <person name="Petersen J."/>
        </authorList>
    </citation>
    <scope>NUCLEOTIDE SEQUENCE [LARGE SCALE GENOMIC DNA]</scope>
    <source>
        <strain evidence="6">PCC 7102</strain>
    </source>
</reference>
<evidence type="ECO:0000313" key="7">
    <source>
        <dbReference type="Proteomes" id="UP000271624"/>
    </source>
</evidence>
<dbReference type="EMBL" id="RSCL01000003">
    <property type="protein sequence ID" value="RUT08323.1"/>
    <property type="molecule type" value="Genomic_DNA"/>
</dbReference>
<dbReference type="InterPro" id="IPR016024">
    <property type="entry name" value="ARM-type_fold"/>
</dbReference>
<dbReference type="SUPFAM" id="SSF48371">
    <property type="entry name" value="ARM repeat"/>
    <property type="match status" value="1"/>
</dbReference>
<proteinExistence type="inferred from homology"/>
<dbReference type="GO" id="GO:0016829">
    <property type="term" value="F:lyase activity"/>
    <property type="evidence" value="ECO:0007669"/>
    <property type="project" value="UniProtKB-KW"/>
</dbReference>
<dbReference type="Gene3D" id="1.25.10.10">
    <property type="entry name" value="Leucine-rich Repeat Variant"/>
    <property type="match status" value="2"/>
</dbReference>
<accession>A0A3S1ASX8</accession>
<keyword evidence="7" id="KW-1185">Reference proteome</keyword>
<dbReference type="AlphaFoldDB" id="A0A3S1ASX8"/>
<dbReference type="InterPro" id="IPR021133">
    <property type="entry name" value="HEAT_type_2"/>
</dbReference>
<dbReference type="InterPro" id="IPR011989">
    <property type="entry name" value="ARM-like"/>
</dbReference>
<evidence type="ECO:0000313" key="6">
    <source>
        <dbReference type="EMBL" id="RUT08323.1"/>
    </source>
</evidence>